<protein>
    <submittedName>
        <fullName evidence="1">Uncharacterized protein</fullName>
    </submittedName>
</protein>
<evidence type="ECO:0000313" key="2">
    <source>
        <dbReference type="Proteomes" id="UP000501989"/>
    </source>
</evidence>
<gene>
    <name evidence="1" type="ORF">FX982_04432</name>
</gene>
<evidence type="ECO:0000313" key="1">
    <source>
        <dbReference type="EMBL" id="QKF53439.1"/>
    </source>
</evidence>
<dbReference type="KEGG" id="pgg:FX982_04432"/>
<dbReference type="Proteomes" id="UP000501989">
    <property type="component" value="Chromosome"/>
</dbReference>
<name>A0A6M8MF96_9PSED</name>
<sequence>MCRTGFSRESVRRHTAELMVLKPTSSRLKPVLQMHRVGSVGPDSSTNIQFPALTEYLHEMKNRWE</sequence>
<reference evidence="2" key="1">
    <citation type="submission" date="2019-12" db="EMBL/GenBank/DDBJ databases">
        <title>Endophytic bacteria associated with Panax ginseng seedlings.</title>
        <authorList>
            <person name="Park J.M."/>
            <person name="Shin R."/>
            <person name="Jo S.H."/>
        </authorList>
    </citation>
    <scope>NUCLEOTIDE SEQUENCE [LARGE SCALE GENOMIC DNA]</scope>
    <source>
        <strain evidence="2">PgKB30</strain>
    </source>
</reference>
<keyword evidence="2" id="KW-1185">Reference proteome</keyword>
<proteinExistence type="predicted"/>
<dbReference type="EMBL" id="CP053746">
    <property type="protein sequence ID" value="QKF53439.1"/>
    <property type="molecule type" value="Genomic_DNA"/>
</dbReference>
<organism evidence="1 2">
    <name type="scientific">Pseudomonas graminis</name>
    <dbReference type="NCBI Taxonomy" id="158627"/>
    <lineage>
        <taxon>Bacteria</taxon>
        <taxon>Pseudomonadati</taxon>
        <taxon>Pseudomonadota</taxon>
        <taxon>Gammaproteobacteria</taxon>
        <taxon>Pseudomonadales</taxon>
        <taxon>Pseudomonadaceae</taxon>
        <taxon>Pseudomonas</taxon>
    </lineage>
</organism>
<accession>A0A6M8MF96</accession>
<dbReference type="AlphaFoldDB" id="A0A6M8MF96"/>